<accession>A0A7Y9ZAW8</accession>
<dbReference type="GO" id="GO:0016301">
    <property type="term" value="F:kinase activity"/>
    <property type="evidence" value="ECO:0007669"/>
    <property type="project" value="InterPro"/>
</dbReference>
<dbReference type="InterPro" id="IPR053737">
    <property type="entry name" value="Type_II_TA_Toxin"/>
</dbReference>
<dbReference type="AlphaFoldDB" id="A0A7Y9ZAW8"/>
<comment type="caution">
    <text evidence="2">The sequence shown here is derived from an EMBL/GenBank/DDBJ whole genome shotgun (WGS) entry which is preliminary data.</text>
</comment>
<reference evidence="2 3" key="1">
    <citation type="submission" date="2020-07" db="EMBL/GenBank/DDBJ databases">
        <title>Sequencing the genomes of 1000 actinobacteria strains.</title>
        <authorList>
            <person name="Klenk H.-P."/>
        </authorList>
    </citation>
    <scope>NUCLEOTIDE SEQUENCE [LARGE SCALE GENOMIC DNA]</scope>
    <source>
        <strain evidence="2 3">DSM 19970</strain>
    </source>
</reference>
<name>A0A7Y9ZAW8_9MICO</name>
<dbReference type="InterPro" id="IPR003812">
    <property type="entry name" value="Fido"/>
</dbReference>
<evidence type="ECO:0000259" key="1">
    <source>
        <dbReference type="PROSITE" id="PS51459"/>
    </source>
</evidence>
<proteinExistence type="predicted"/>
<dbReference type="NCBIfam" id="TIGR01550">
    <property type="entry name" value="DOC_P1"/>
    <property type="match status" value="1"/>
</dbReference>
<protein>
    <submittedName>
        <fullName evidence="2">Death-on-curing protein</fullName>
    </submittedName>
</protein>
<evidence type="ECO:0000313" key="2">
    <source>
        <dbReference type="EMBL" id="NYI40868.1"/>
    </source>
</evidence>
<dbReference type="PROSITE" id="PS51459">
    <property type="entry name" value="FIDO"/>
    <property type="match status" value="1"/>
</dbReference>
<dbReference type="Pfam" id="PF02661">
    <property type="entry name" value="Fic"/>
    <property type="match status" value="1"/>
</dbReference>
<evidence type="ECO:0000313" key="3">
    <source>
        <dbReference type="Proteomes" id="UP000547973"/>
    </source>
</evidence>
<keyword evidence="3" id="KW-1185">Reference proteome</keyword>
<organism evidence="2 3">
    <name type="scientific">Demequina lutea</name>
    <dbReference type="NCBI Taxonomy" id="431489"/>
    <lineage>
        <taxon>Bacteria</taxon>
        <taxon>Bacillati</taxon>
        <taxon>Actinomycetota</taxon>
        <taxon>Actinomycetes</taxon>
        <taxon>Micrococcales</taxon>
        <taxon>Demequinaceae</taxon>
        <taxon>Demequina</taxon>
    </lineage>
</organism>
<dbReference type="PANTHER" id="PTHR39426:SF1">
    <property type="entry name" value="HOMOLOGY TO DEATH-ON-CURING PROTEIN OF PHAGE P1"/>
    <property type="match status" value="1"/>
</dbReference>
<dbReference type="OrthoDB" id="9802752at2"/>
<dbReference type="InterPro" id="IPR006440">
    <property type="entry name" value="Doc"/>
</dbReference>
<dbReference type="Proteomes" id="UP000547973">
    <property type="component" value="Unassembled WGS sequence"/>
</dbReference>
<dbReference type="RefSeq" id="WP_062075852.1">
    <property type="nucleotide sequence ID" value="NZ_BBRC01000014.1"/>
</dbReference>
<gene>
    <name evidence="2" type="ORF">BKA03_000987</name>
</gene>
<feature type="domain" description="Fido" evidence="1">
    <location>
        <begin position="5"/>
        <end position="122"/>
    </location>
</feature>
<dbReference type="PANTHER" id="PTHR39426">
    <property type="entry name" value="HOMOLOGY TO DEATH-ON-CURING PROTEIN OF PHAGE P1"/>
    <property type="match status" value="1"/>
</dbReference>
<dbReference type="EMBL" id="JACBZO010000001">
    <property type="protein sequence ID" value="NYI40868.1"/>
    <property type="molecule type" value="Genomic_DNA"/>
</dbReference>
<sequence length="122" mass="13326">MTEWLTLEDLLYLADDIGVGPVRDIGLLESAAMRPATTLMGDDAYPSIEFKAAALFHSLVCNHALMDGNKRLGWHSTVVFLALNGCELDLTQDEAFELTMAVASGELRDVDAIAPRFKVTAR</sequence>
<dbReference type="Gene3D" id="1.20.120.1870">
    <property type="entry name" value="Fic/DOC protein, Fido domain"/>
    <property type="match status" value="1"/>
</dbReference>